<evidence type="ECO:0000313" key="2">
    <source>
        <dbReference type="EMBL" id="MCI87020.1"/>
    </source>
</evidence>
<accession>A0A392VKV1</accession>
<dbReference type="AlphaFoldDB" id="A0A392VKV1"/>
<keyword evidence="3" id="KW-1185">Reference proteome</keyword>
<name>A0A392VKV1_9FABA</name>
<comment type="caution">
    <text evidence="2">The sequence shown here is derived from an EMBL/GenBank/DDBJ whole genome shotgun (WGS) entry which is preliminary data.</text>
</comment>
<keyword evidence="1" id="KW-1133">Transmembrane helix</keyword>
<evidence type="ECO:0000313" key="3">
    <source>
        <dbReference type="Proteomes" id="UP000265520"/>
    </source>
</evidence>
<proteinExistence type="predicted"/>
<evidence type="ECO:0000256" key="1">
    <source>
        <dbReference type="SAM" id="Phobius"/>
    </source>
</evidence>
<keyword evidence="1" id="KW-0472">Membrane</keyword>
<organism evidence="2 3">
    <name type="scientific">Trifolium medium</name>
    <dbReference type="NCBI Taxonomy" id="97028"/>
    <lineage>
        <taxon>Eukaryota</taxon>
        <taxon>Viridiplantae</taxon>
        <taxon>Streptophyta</taxon>
        <taxon>Embryophyta</taxon>
        <taxon>Tracheophyta</taxon>
        <taxon>Spermatophyta</taxon>
        <taxon>Magnoliopsida</taxon>
        <taxon>eudicotyledons</taxon>
        <taxon>Gunneridae</taxon>
        <taxon>Pentapetalae</taxon>
        <taxon>rosids</taxon>
        <taxon>fabids</taxon>
        <taxon>Fabales</taxon>
        <taxon>Fabaceae</taxon>
        <taxon>Papilionoideae</taxon>
        <taxon>50 kb inversion clade</taxon>
        <taxon>NPAAA clade</taxon>
        <taxon>Hologalegina</taxon>
        <taxon>IRL clade</taxon>
        <taxon>Trifolieae</taxon>
        <taxon>Trifolium</taxon>
    </lineage>
</organism>
<feature type="non-terminal residue" evidence="2">
    <location>
        <position position="1"/>
    </location>
</feature>
<reference evidence="2 3" key="1">
    <citation type="journal article" date="2018" name="Front. Plant Sci.">
        <title>Red Clover (Trifolium pratense) and Zigzag Clover (T. medium) - A Picture of Genomic Similarities and Differences.</title>
        <authorList>
            <person name="Dluhosova J."/>
            <person name="Istvanek J."/>
            <person name="Nedelnik J."/>
            <person name="Repkova J."/>
        </authorList>
    </citation>
    <scope>NUCLEOTIDE SEQUENCE [LARGE SCALE GENOMIC DNA]</scope>
    <source>
        <strain evidence="3">cv. 10/8</strain>
        <tissue evidence="2">Leaf</tissue>
    </source>
</reference>
<protein>
    <submittedName>
        <fullName evidence="2">Uncharacterized protein</fullName>
    </submittedName>
</protein>
<keyword evidence="1" id="KW-0812">Transmembrane</keyword>
<dbReference type="Proteomes" id="UP000265520">
    <property type="component" value="Unassembled WGS sequence"/>
</dbReference>
<dbReference type="EMBL" id="LXQA011155647">
    <property type="protein sequence ID" value="MCI87020.1"/>
    <property type="molecule type" value="Genomic_DNA"/>
</dbReference>
<sequence length="66" mass="7177">GEAPKVQNQPVGICLNLDDANFFNLVLSLARRAVAMALCAVVFWLGLVCVCSWRNARLSIAQRACV</sequence>
<feature type="transmembrane region" description="Helical" evidence="1">
    <location>
        <begin position="33"/>
        <end position="53"/>
    </location>
</feature>